<evidence type="ECO:0000256" key="4">
    <source>
        <dbReference type="ARBA" id="ARBA00022695"/>
    </source>
</evidence>
<dbReference type="FunFam" id="3.10.20.370:FF:000001">
    <property type="entry name" value="Retrovirus-related Pol polyprotein from transposon 17.6-like protein"/>
    <property type="match status" value="1"/>
</dbReference>
<evidence type="ECO:0000256" key="3">
    <source>
        <dbReference type="ARBA" id="ARBA00022679"/>
    </source>
</evidence>
<evidence type="ECO:0000256" key="7">
    <source>
        <dbReference type="ARBA" id="ARBA00022801"/>
    </source>
</evidence>
<dbReference type="InterPro" id="IPR043502">
    <property type="entry name" value="DNA/RNA_pol_sf"/>
</dbReference>
<evidence type="ECO:0000256" key="5">
    <source>
        <dbReference type="ARBA" id="ARBA00022722"/>
    </source>
</evidence>
<dbReference type="PANTHER" id="PTHR37984">
    <property type="entry name" value="PROTEIN CBG26694"/>
    <property type="match status" value="1"/>
</dbReference>
<evidence type="ECO:0000313" key="11">
    <source>
        <dbReference type="Proteomes" id="UP001460270"/>
    </source>
</evidence>
<evidence type="ECO:0000256" key="1">
    <source>
        <dbReference type="ARBA" id="ARBA00010879"/>
    </source>
</evidence>
<dbReference type="InterPro" id="IPR041373">
    <property type="entry name" value="RT_RNaseH"/>
</dbReference>
<keyword evidence="11" id="KW-1185">Reference proteome</keyword>
<dbReference type="AlphaFoldDB" id="A0AAW0NHT3"/>
<keyword evidence="6" id="KW-0255">Endonuclease</keyword>
<keyword evidence="5" id="KW-0540">Nuclease</keyword>
<dbReference type="PANTHER" id="PTHR37984:SF5">
    <property type="entry name" value="PROTEIN NYNRIN-LIKE"/>
    <property type="match status" value="1"/>
</dbReference>
<keyword evidence="3" id="KW-0808">Transferase</keyword>
<dbReference type="PROSITE" id="PS50878">
    <property type="entry name" value="RT_POL"/>
    <property type="match status" value="1"/>
</dbReference>
<gene>
    <name evidence="10" type="ORF">WMY93_019671</name>
</gene>
<proteinExistence type="inferred from homology"/>
<accession>A0AAW0NHT3</accession>
<comment type="caution">
    <text evidence="10">The sequence shown here is derived from an EMBL/GenBank/DDBJ whole genome shotgun (WGS) entry which is preliminary data.</text>
</comment>
<dbReference type="InterPro" id="IPR000477">
    <property type="entry name" value="RT_dom"/>
</dbReference>
<dbReference type="EC" id="3.1.26.4" evidence="2"/>
<dbReference type="Proteomes" id="UP001460270">
    <property type="component" value="Unassembled WGS sequence"/>
</dbReference>
<name>A0AAW0NHT3_9GOBI</name>
<dbReference type="SUPFAM" id="SSF56672">
    <property type="entry name" value="DNA/RNA polymerases"/>
    <property type="match status" value="1"/>
</dbReference>
<evidence type="ECO:0000259" key="9">
    <source>
        <dbReference type="PROSITE" id="PS50878"/>
    </source>
</evidence>
<dbReference type="GO" id="GO:0004523">
    <property type="term" value="F:RNA-DNA hybrid ribonuclease activity"/>
    <property type="evidence" value="ECO:0007669"/>
    <property type="project" value="UniProtKB-EC"/>
</dbReference>
<dbReference type="GO" id="GO:0003964">
    <property type="term" value="F:RNA-directed DNA polymerase activity"/>
    <property type="evidence" value="ECO:0007669"/>
    <property type="project" value="UniProtKB-KW"/>
</dbReference>
<protein>
    <recommendedName>
        <fullName evidence="2">ribonuclease H</fullName>
        <ecNumber evidence="2">3.1.26.4</ecNumber>
    </recommendedName>
</protein>
<dbReference type="CDD" id="cd01647">
    <property type="entry name" value="RT_LTR"/>
    <property type="match status" value="1"/>
</dbReference>
<keyword evidence="4" id="KW-0548">Nucleotidyltransferase</keyword>
<evidence type="ECO:0000256" key="2">
    <source>
        <dbReference type="ARBA" id="ARBA00012180"/>
    </source>
</evidence>
<keyword evidence="7" id="KW-0378">Hydrolase</keyword>
<evidence type="ECO:0000313" key="10">
    <source>
        <dbReference type="EMBL" id="KAK7898818.1"/>
    </source>
</evidence>
<reference evidence="11" key="1">
    <citation type="submission" date="2024-04" db="EMBL/GenBank/DDBJ databases">
        <title>Salinicola lusitanus LLJ914,a marine bacterium isolated from the Okinawa Trough.</title>
        <authorList>
            <person name="Li J."/>
        </authorList>
    </citation>
    <scope>NUCLEOTIDE SEQUENCE [LARGE SCALE GENOMIC DNA]</scope>
</reference>
<dbReference type="Pfam" id="PF00078">
    <property type="entry name" value="RVT_1"/>
    <property type="match status" value="1"/>
</dbReference>
<dbReference type="Gene3D" id="3.30.70.270">
    <property type="match status" value="2"/>
</dbReference>
<dbReference type="Gene3D" id="3.10.10.10">
    <property type="entry name" value="HIV Type 1 Reverse Transcriptase, subunit A, domain 1"/>
    <property type="match status" value="1"/>
</dbReference>
<dbReference type="InterPro" id="IPR050951">
    <property type="entry name" value="Retrovirus_Pol_polyprotein"/>
</dbReference>
<organism evidence="10 11">
    <name type="scientific">Mugilogobius chulae</name>
    <name type="common">yellowstripe goby</name>
    <dbReference type="NCBI Taxonomy" id="88201"/>
    <lineage>
        <taxon>Eukaryota</taxon>
        <taxon>Metazoa</taxon>
        <taxon>Chordata</taxon>
        <taxon>Craniata</taxon>
        <taxon>Vertebrata</taxon>
        <taxon>Euteleostomi</taxon>
        <taxon>Actinopterygii</taxon>
        <taxon>Neopterygii</taxon>
        <taxon>Teleostei</taxon>
        <taxon>Neoteleostei</taxon>
        <taxon>Acanthomorphata</taxon>
        <taxon>Gobiaria</taxon>
        <taxon>Gobiiformes</taxon>
        <taxon>Gobioidei</taxon>
        <taxon>Gobiidae</taxon>
        <taxon>Gobionellinae</taxon>
        <taxon>Mugilogobius</taxon>
    </lineage>
</organism>
<dbReference type="CDD" id="cd09274">
    <property type="entry name" value="RNase_HI_RT_Ty3"/>
    <property type="match status" value="1"/>
</dbReference>
<dbReference type="InterPro" id="IPR043128">
    <property type="entry name" value="Rev_trsase/Diguanyl_cyclase"/>
</dbReference>
<dbReference type="FunFam" id="3.30.70.270:FF:000026">
    <property type="entry name" value="Transposon Ty3-G Gag-Pol polyprotein"/>
    <property type="match status" value="1"/>
</dbReference>
<dbReference type="Pfam" id="PF17917">
    <property type="entry name" value="RT_RNaseH"/>
    <property type="match status" value="1"/>
</dbReference>
<evidence type="ECO:0000256" key="8">
    <source>
        <dbReference type="ARBA" id="ARBA00022918"/>
    </source>
</evidence>
<feature type="domain" description="Reverse transcriptase" evidence="9">
    <location>
        <begin position="212"/>
        <end position="389"/>
    </location>
</feature>
<keyword evidence="8" id="KW-0695">RNA-directed DNA polymerase</keyword>
<sequence>MKPRRHSRFSLGSEQQTGRSYPCVVLPTEAEGNRRSSGRRGSHICRTHGARHRRVTIFELLDKPSPDSGVVLALSNAQSAVSPLPLSSSLQVPDAVSLSGAECSPDVPLELSSADHDCDIEGPSLASVHGRLQNSQILSNLDNCFLHLSAVQRTDVVDLINSHLSLFSDVPSRTHVLQHDIDVGDSVPIKQHPYRVNPEKRQRLQSQVVYMLSHGIAEPSLSSWSSPCLLAIKSDGSDRFCTDFRKVNNVTKPDSHPLPRMEDCVDRVGSAVFVTKLDLLKGYWQVPLTQRAKEICAFVTPDSFLQYTVMPFGVRNAPATFQRLVNSVLRGVPGCEAYLDDIVIHSKKWDEHICQLKTVFERLDNANLTINLAKCEIAKATVVYLGKIVGGGMVKPVHAKIEAIVAFPTPKIRRELQRFLGMAGYYRGFCKNFSAVAAPLTDLLSPKSAFVWSPECQHSFESIKSLLIKAPVLVAPVYERPFKLAVDASDAGAGAVLLQDGPDGVEHPVCYFSKKFLKHQYSYSTIEKESLALIMALKNFEVYVGSSSYPVTVYTDHNPLVFIHQMRNTNQRLMRWALFLQDFNLLIKHISGRNNILADALSRSAH</sequence>
<evidence type="ECO:0000256" key="6">
    <source>
        <dbReference type="ARBA" id="ARBA00022759"/>
    </source>
</evidence>
<dbReference type="EMBL" id="JBBPFD010000014">
    <property type="protein sequence ID" value="KAK7898818.1"/>
    <property type="molecule type" value="Genomic_DNA"/>
</dbReference>
<comment type="similarity">
    <text evidence="1">Belongs to the beta type-B retroviral polymerase family. HERV class-II K(HML-2) pol subfamily.</text>
</comment>